<feature type="compositionally biased region" description="Polar residues" evidence="1">
    <location>
        <begin position="399"/>
        <end position="418"/>
    </location>
</feature>
<dbReference type="OrthoDB" id="5570462at2759"/>
<feature type="compositionally biased region" description="Low complexity" evidence="1">
    <location>
        <begin position="198"/>
        <end position="217"/>
    </location>
</feature>
<proteinExistence type="predicted"/>
<evidence type="ECO:0000313" key="2">
    <source>
        <dbReference type="EMBL" id="ORZ40603.1"/>
    </source>
</evidence>
<dbReference type="EMBL" id="MCFL01000003">
    <property type="protein sequence ID" value="ORZ40603.1"/>
    <property type="molecule type" value="Genomic_DNA"/>
</dbReference>
<feature type="region of interest" description="Disordered" evidence="1">
    <location>
        <begin position="129"/>
        <end position="150"/>
    </location>
</feature>
<feature type="region of interest" description="Disordered" evidence="1">
    <location>
        <begin position="310"/>
        <end position="418"/>
    </location>
</feature>
<sequence>MPTMGASEEFPKVASGSPPSSSSFQIHQLVDPSDFHKLYSLQPAMNAPQSPPPSSKAAPSKPATGAHTSSTAATSSSGVSKLKLHAADFAHRMDDAAVLRSRRDWSFVRDGWPAKASKPSPLIIALPVPKQQPNRRGGNGNSTPLLGANTSDANQEVTTFLYVTCLPPGLIDLDPVARTQLVDSEPNVNAKSRPLRESTSTPFQQQQQQAPTSVSPSANSPISKSRTDPGRKLARPPAAPASDPVLTSTTRSRPSVRPQSADAGGRRGTLAPTTQVMTLPVYSPLSDTEAQPHTPSPPASDALLFAHVHSHARPTRPSSAGGGGGRSAGFPARPRSAGLRGMLPLKRHGSGESTSSGSGSSASSMSGSIHLVQHHRPHHHRHHHRSASPGYAPASGSSTNTLYSPSRQIASGSQTLSPSINRLPGLRKLSSLFPGSNAAVLSSCNSLHTNTNSAASQQFTQPTMPRACSNALTVDLAADMQSLGLSGTRCVSSSVPFLSASPPAAMVPSRAGFASASPTSTSPKPRSKRPSVKPRHHRTAAAAVATLMQATPASTSVTAAAAAAAAIVQVAAADVIHAATVGSAVGGAGGGGAGGGGGGGMASVGIGVSAKYNRMSALPRLEFARVKYAT</sequence>
<dbReference type="AlphaFoldDB" id="A0A1Y2I3Q5"/>
<feature type="compositionally biased region" description="Low complexity" evidence="1">
    <location>
        <begin position="55"/>
        <end position="77"/>
    </location>
</feature>
<evidence type="ECO:0000313" key="3">
    <source>
        <dbReference type="Proteomes" id="UP000193411"/>
    </source>
</evidence>
<accession>A0A1Y2I3Q5</accession>
<feature type="compositionally biased region" description="Low complexity" evidence="1">
    <location>
        <begin position="351"/>
        <end position="368"/>
    </location>
</feature>
<protein>
    <submittedName>
        <fullName evidence="2">Uncharacterized protein</fullName>
    </submittedName>
</protein>
<reference evidence="2 3" key="1">
    <citation type="submission" date="2016-07" db="EMBL/GenBank/DDBJ databases">
        <title>Pervasive Adenine N6-methylation of Active Genes in Fungi.</title>
        <authorList>
            <consortium name="DOE Joint Genome Institute"/>
            <person name="Mondo S.J."/>
            <person name="Dannebaum R.O."/>
            <person name="Kuo R.C."/>
            <person name="Labutti K."/>
            <person name="Haridas S."/>
            <person name="Kuo A."/>
            <person name="Salamov A."/>
            <person name="Ahrendt S.R."/>
            <person name="Lipzen A."/>
            <person name="Sullivan W."/>
            <person name="Andreopoulos W.B."/>
            <person name="Clum A."/>
            <person name="Lindquist E."/>
            <person name="Daum C."/>
            <person name="Ramamoorthy G.K."/>
            <person name="Gryganskyi A."/>
            <person name="Culley D."/>
            <person name="Magnuson J.K."/>
            <person name="James T.Y."/>
            <person name="O'Malley M.A."/>
            <person name="Stajich J.E."/>
            <person name="Spatafora J.W."/>
            <person name="Visel A."/>
            <person name="Grigoriev I.V."/>
        </authorList>
    </citation>
    <scope>NUCLEOTIDE SEQUENCE [LARGE SCALE GENOMIC DNA]</scope>
    <source>
        <strain evidence="2 3">PL171</strain>
    </source>
</reference>
<feature type="compositionally biased region" description="Basic residues" evidence="1">
    <location>
        <begin position="525"/>
        <end position="538"/>
    </location>
</feature>
<feature type="region of interest" description="Disordered" evidence="1">
    <location>
        <begin position="184"/>
        <end position="275"/>
    </location>
</feature>
<organism evidence="2 3">
    <name type="scientific">Catenaria anguillulae PL171</name>
    <dbReference type="NCBI Taxonomy" id="765915"/>
    <lineage>
        <taxon>Eukaryota</taxon>
        <taxon>Fungi</taxon>
        <taxon>Fungi incertae sedis</taxon>
        <taxon>Blastocladiomycota</taxon>
        <taxon>Blastocladiomycetes</taxon>
        <taxon>Blastocladiales</taxon>
        <taxon>Catenariaceae</taxon>
        <taxon>Catenaria</taxon>
    </lineage>
</organism>
<comment type="caution">
    <text evidence="2">The sequence shown here is derived from an EMBL/GenBank/DDBJ whole genome shotgun (WGS) entry which is preliminary data.</text>
</comment>
<feature type="compositionally biased region" description="Low complexity" evidence="1">
    <location>
        <begin position="387"/>
        <end position="398"/>
    </location>
</feature>
<dbReference type="Proteomes" id="UP000193411">
    <property type="component" value="Unassembled WGS sequence"/>
</dbReference>
<feature type="compositionally biased region" description="Polar residues" evidence="1">
    <location>
        <begin position="141"/>
        <end position="150"/>
    </location>
</feature>
<feature type="compositionally biased region" description="Low complexity" evidence="1">
    <location>
        <begin position="514"/>
        <end position="524"/>
    </location>
</feature>
<keyword evidence="3" id="KW-1185">Reference proteome</keyword>
<feature type="region of interest" description="Disordered" evidence="1">
    <location>
        <begin position="509"/>
        <end position="538"/>
    </location>
</feature>
<gene>
    <name evidence="2" type="ORF">BCR44DRAFT_1176785</name>
</gene>
<feature type="region of interest" description="Disordered" evidence="1">
    <location>
        <begin position="1"/>
        <end position="77"/>
    </location>
</feature>
<name>A0A1Y2I3Q5_9FUNG</name>
<evidence type="ECO:0000256" key="1">
    <source>
        <dbReference type="SAM" id="MobiDB-lite"/>
    </source>
</evidence>
<feature type="compositionally biased region" description="Basic residues" evidence="1">
    <location>
        <begin position="372"/>
        <end position="386"/>
    </location>
</feature>